<protein>
    <submittedName>
        <fullName evidence="1">9652_t:CDS:1</fullName>
    </submittedName>
</protein>
<accession>A0A9N9CMA9</accession>
<comment type="caution">
    <text evidence="1">The sequence shown here is derived from an EMBL/GenBank/DDBJ whole genome shotgun (WGS) entry which is preliminary data.</text>
</comment>
<gene>
    <name evidence="1" type="ORF">POCULU_LOCUS7663</name>
</gene>
<evidence type="ECO:0000313" key="2">
    <source>
        <dbReference type="Proteomes" id="UP000789572"/>
    </source>
</evidence>
<proteinExistence type="predicted"/>
<name>A0A9N9CMA9_9GLOM</name>
<organism evidence="1 2">
    <name type="scientific">Paraglomus occultum</name>
    <dbReference type="NCBI Taxonomy" id="144539"/>
    <lineage>
        <taxon>Eukaryota</taxon>
        <taxon>Fungi</taxon>
        <taxon>Fungi incertae sedis</taxon>
        <taxon>Mucoromycota</taxon>
        <taxon>Glomeromycotina</taxon>
        <taxon>Glomeromycetes</taxon>
        <taxon>Paraglomerales</taxon>
        <taxon>Paraglomeraceae</taxon>
        <taxon>Paraglomus</taxon>
    </lineage>
</organism>
<feature type="non-terminal residue" evidence="1">
    <location>
        <position position="183"/>
    </location>
</feature>
<dbReference type="Proteomes" id="UP000789572">
    <property type="component" value="Unassembled WGS sequence"/>
</dbReference>
<reference evidence="1" key="1">
    <citation type="submission" date="2021-06" db="EMBL/GenBank/DDBJ databases">
        <authorList>
            <person name="Kallberg Y."/>
            <person name="Tangrot J."/>
            <person name="Rosling A."/>
        </authorList>
    </citation>
    <scope>NUCLEOTIDE SEQUENCE</scope>
    <source>
        <strain evidence="1">IA702</strain>
    </source>
</reference>
<keyword evidence="2" id="KW-1185">Reference proteome</keyword>
<sequence length="183" mass="20507">AHFMNTWKTAIAYKVMDIPQAGGFIKQPECKPLAIVDQPALFIRQSYVDLYNLVVDNARQNAMLELFLKQGRGLSITSMASQRSMKLQWTHYFSNQLGSDGIWYLADGVTDPLQGSAKTVVSLSPKGVRSKQFQEITYARTLWKVGGVPLYVLEVPAAQISLQGVNETWEKEAEEAAMKHIKL</sequence>
<evidence type="ECO:0000313" key="1">
    <source>
        <dbReference type="EMBL" id="CAG8604956.1"/>
    </source>
</evidence>
<dbReference type="EMBL" id="CAJVPJ010001824">
    <property type="protein sequence ID" value="CAG8604956.1"/>
    <property type="molecule type" value="Genomic_DNA"/>
</dbReference>
<dbReference type="AlphaFoldDB" id="A0A9N9CMA9"/>